<dbReference type="Gene3D" id="3.30.70.1560">
    <property type="entry name" value="Alpha-L RNA-binding motif"/>
    <property type="match status" value="1"/>
</dbReference>
<dbReference type="CDD" id="cd00165">
    <property type="entry name" value="S4"/>
    <property type="match status" value="1"/>
</dbReference>
<dbReference type="Gene3D" id="3.10.290.10">
    <property type="entry name" value="RNA-binding S4 domain"/>
    <property type="match status" value="1"/>
</dbReference>
<dbReference type="Proteomes" id="UP000051790">
    <property type="component" value="Unassembled WGS sequence"/>
</dbReference>
<proteinExistence type="inferred from homology"/>
<reference evidence="6 7" key="1">
    <citation type="journal article" date="2015" name="Genome Announc.">
        <title>Expanding the biotechnology potential of lactobacilli through comparative genomics of 213 strains and associated genera.</title>
        <authorList>
            <person name="Sun Z."/>
            <person name="Harris H.M."/>
            <person name="McCann A."/>
            <person name="Guo C."/>
            <person name="Argimon S."/>
            <person name="Zhang W."/>
            <person name="Yang X."/>
            <person name="Jeffery I.B."/>
            <person name="Cooney J.C."/>
            <person name="Kagawa T.F."/>
            <person name="Liu W."/>
            <person name="Song Y."/>
            <person name="Salvetti E."/>
            <person name="Wrobel A."/>
            <person name="Rasinkangas P."/>
            <person name="Parkhill J."/>
            <person name="Rea M.C."/>
            <person name="O'Sullivan O."/>
            <person name="Ritari J."/>
            <person name="Douillard F.P."/>
            <person name="Paul Ross R."/>
            <person name="Yang R."/>
            <person name="Briner A.E."/>
            <person name="Felis G.E."/>
            <person name="de Vos W.M."/>
            <person name="Barrangou R."/>
            <person name="Klaenhammer T.R."/>
            <person name="Caufield P.W."/>
            <person name="Cui Y."/>
            <person name="Zhang H."/>
            <person name="O'Toole P.W."/>
        </authorList>
    </citation>
    <scope>NUCLEOTIDE SEQUENCE [LARGE SCALE GENOMIC DNA]</scope>
    <source>
        <strain evidence="6 7">DSM 13343</strain>
    </source>
</reference>
<organism evidence="6 7">
    <name type="scientific">Lacticaseibacillus manihotivorans DSM 13343 = JCM 12514</name>
    <dbReference type="NCBI Taxonomy" id="1423769"/>
    <lineage>
        <taxon>Bacteria</taxon>
        <taxon>Bacillati</taxon>
        <taxon>Bacillota</taxon>
        <taxon>Bacilli</taxon>
        <taxon>Lactobacillales</taxon>
        <taxon>Lactobacillaceae</taxon>
        <taxon>Lacticaseibacillus</taxon>
    </lineage>
</organism>
<protein>
    <recommendedName>
        <fullName evidence="4">Pseudouridine synthase</fullName>
        <ecNumber evidence="4">5.4.99.-</ecNumber>
    </recommendedName>
</protein>
<dbReference type="CDD" id="cd02870">
    <property type="entry name" value="PseudoU_synth_RsuA_like"/>
    <property type="match status" value="1"/>
</dbReference>
<dbReference type="InterPro" id="IPR050343">
    <property type="entry name" value="RsuA_PseudoU_synthase"/>
</dbReference>
<dbReference type="InterPro" id="IPR002942">
    <property type="entry name" value="S4_RNA-bd"/>
</dbReference>
<dbReference type="FunFam" id="3.30.70.580:FF:000005">
    <property type="entry name" value="Pseudouridine synthase"/>
    <property type="match status" value="1"/>
</dbReference>
<dbReference type="SUPFAM" id="SSF55174">
    <property type="entry name" value="Alpha-L RNA-binding motif"/>
    <property type="match status" value="1"/>
</dbReference>
<evidence type="ECO:0000256" key="3">
    <source>
        <dbReference type="PROSITE-ProRule" id="PRU00182"/>
    </source>
</evidence>
<evidence type="ECO:0000256" key="4">
    <source>
        <dbReference type="RuleBase" id="RU003887"/>
    </source>
</evidence>
<evidence type="ECO:0000256" key="1">
    <source>
        <dbReference type="ARBA" id="ARBA00008348"/>
    </source>
</evidence>
<dbReference type="InterPro" id="IPR020094">
    <property type="entry name" value="TruA/RsuA/RluB/E/F_N"/>
</dbReference>
<keyword evidence="7" id="KW-1185">Reference proteome</keyword>
<dbReference type="RefSeq" id="WP_082611831.1">
    <property type="nucleotide sequence ID" value="NZ_AZEU01000174.1"/>
</dbReference>
<comment type="caution">
    <text evidence="6">The sequence shown here is derived from an EMBL/GenBank/DDBJ whole genome shotgun (WGS) entry which is preliminary data.</text>
</comment>
<dbReference type="Gene3D" id="3.30.70.580">
    <property type="entry name" value="Pseudouridine synthase I, catalytic domain, N-terminal subdomain"/>
    <property type="match status" value="1"/>
</dbReference>
<dbReference type="InterPro" id="IPR036986">
    <property type="entry name" value="S4_RNA-bd_sf"/>
</dbReference>
<evidence type="ECO:0000256" key="2">
    <source>
        <dbReference type="ARBA" id="ARBA00023235"/>
    </source>
</evidence>
<dbReference type="AlphaFoldDB" id="A0A0R1QPK6"/>
<dbReference type="GO" id="GO:0000455">
    <property type="term" value="P:enzyme-directed rRNA pseudouridine synthesis"/>
    <property type="evidence" value="ECO:0007669"/>
    <property type="project" value="UniProtKB-ARBA"/>
</dbReference>
<sequence>MNEELVRLQKAIANAGVASRRHAEELIATGHVEVNGQVVTEMGVKVTSRDEVLVDGVPLTKPISRHYLFYKPRGVITAVTDDKKRKVVTDYFEEVPERLYPVGRLDYDTSGLLIMTNDGEFANQLMHPKFKIEKHYIAKVQGIPTRLALDPLRKGMKIDGKKLAPARFNIISSDKAKKTAIVELTIHQGVNHQVKNMLKAVGFPVIKLSRPQYGPLTLDGLQPGDYRPLKPREVDALRKLAKGEDLR</sequence>
<dbReference type="GO" id="GO:0120159">
    <property type="term" value="F:rRNA pseudouridine synthase activity"/>
    <property type="evidence" value="ECO:0007669"/>
    <property type="project" value="UniProtKB-ARBA"/>
</dbReference>
<dbReference type="NCBIfam" id="TIGR00093">
    <property type="entry name" value="pseudouridine synthase"/>
    <property type="match status" value="1"/>
</dbReference>
<dbReference type="GO" id="GO:0003723">
    <property type="term" value="F:RNA binding"/>
    <property type="evidence" value="ECO:0007669"/>
    <property type="project" value="UniProtKB-KW"/>
</dbReference>
<keyword evidence="3" id="KW-0694">RNA-binding</keyword>
<dbReference type="SUPFAM" id="SSF55120">
    <property type="entry name" value="Pseudouridine synthase"/>
    <property type="match status" value="1"/>
</dbReference>
<dbReference type="SMART" id="SM00363">
    <property type="entry name" value="S4"/>
    <property type="match status" value="1"/>
</dbReference>
<dbReference type="PANTHER" id="PTHR47683:SF2">
    <property type="entry name" value="RNA-BINDING S4 DOMAIN-CONTAINING PROTEIN"/>
    <property type="match status" value="1"/>
</dbReference>
<dbReference type="EMBL" id="AZEU01000174">
    <property type="protein sequence ID" value="KRL43970.1"/>
    <property type="molecule type" value="Genomic_DNA"/>
</dbReference>
<dbReference type="InterPro" id="IPR042092">
    <property type="entry name" value="PsdUridine_s_RsuA/RluB/E/F_cat"/>
</dbReference>
<dbReference type="Pfam" id="PF01479">
    <property type="entry name" value="S4"/>
    <property type="match status" value="1"/>
</dbReference>
<dbReference type="PANTHER" id="PTHR47683">
    <property type="entry name" value="PSEUDOURIDINE SYNTHASE FAMILY PROTEIN-RELATED"/>
    <property type="match status" value="1"/>
</dbReference>
<dbReference type="InterPro" id="IPR018496">
    <property type="entry name" value="PsdUridine_synth_RsuA/RluB_CS"/>
</dbReference>
<dbReference type="InterPro" id="IPR000748">
    <property type="entry name" value="PsdUridine_synth_RsuA/RluB/E/F"/>
</dbReference>
<dbReference type="PROSITE" id="PS01149">
    <property type="entry name" value="PSI_RSU"/>
    <property type="match status" value="1"/>
</dbReference>
<keyword evidence="2 4" id="KW-0413">Isomerase</keyword>
<dbReference type="Pfam" id="PF00849">
    <property type="entry name" value="PseudoU_synth_2"/>
    <property type="match status" value="1"/>
</dbReference>
<evidence type="ECO:0000313" key="6">
    <source>
        <dbReference type="EMBL" id="KRL43970.1"/>
    </source>
</evidence>
<comment type="similarity">
    <text evidence="1 4">Belongs to the pseudouridine synthase RsuA family.</text>
</comment>
<dbReference type="PROSITE" id="PS50889">
    <property type="entry name" value="S4"/>
    <property type="match status" value="1"/>
</dbReference>
<evidence type="ECO:0000313" key="7">
    <source>
        <dbReference type="Proteomes" id="UP000051790"/>
    </source>
</evidence>
<name>A0A0R1QPK6_9LACO</name>
<dbReference type="PATRIC" id="fig|1423769.4.peg.1532"/>
<gene>
    <name evidence="6" type="ORF">FD01_GL001424</name>
</gene>
<evidence type="ECO:0000259" key="5">
    <source>
        <dbReference type="SMART" id="SM00363"/>
    </source>
</evidence>
<dbReference type="InterPro" id="IPR006145">
    <property type="entry name" value="PsdUridine_synth_RsuA/RluA"/>
</dbReference>
<dbReference type="FunFam" id="3.10.290.10:FF:000003">
    <property type="entry name" value="Pseudouridine synthase"/>
    <property type="match status" value="1"/>
</dbReference>
<dbReference type="InterPro" id="IPR020103">
    <property type="entry name" value="PsdUridine_synth_cat_dom_sf"/>
</dbReference>
<dbReference type="EC" id="5.4.99.-" evidence="4"/>
<accession>A0A0R1QPK6</accession>
<feature type="domain" description="RNA-binding S4" evidence="5">
    <location>
        <begin position="6"/>
        <end position="69"/>
    </location>
</feature>